<dbReference type="AlphaFoldDB" id="A0A133Q6X5"/>
<dbReference type="GO" id="GO:0051287">
    <property type="term" value="F:NAD binding"/>
    <property type="evidence" value="ECO:0007669"/>
    <property type="project" value="InterPro"/>
</dbReference>
<name>A0A133Q6X5_9BACT</name>
<accession>A0A133Q6X5</accession>
<evidence type="ECO:0000256" key="1">
    <source>
        <dbReference type="ARBA" id="ARBA00022723"/>
    </source>
</evidence>
<dbReference type="PANTHER" id="PTHR30004:SF6">
    <property type="entry name" value="D-THREONATE 4-PHOSPHATE DEHYDROGENASE"/>
    <property type="match status" value="1"/>
</dbReference>
<dbReference type="Pfam" id="PF04166">
    <property type="entry name" value="PdxA"/>
    <property type="match status" value="1"/>
</dbReference>
<proteinExistence type="predicted"/>
<dbReference type="EMBL" id="LRQG01000108">
    <property type="protein sequence ID" value="KXA38631.1"/>
    <property type="molecule type" value="Genomic_DNA"/>
</dbReference>
<dbReference type="STRING" id="28128.HMPREF3226_01486"/>
<dbReference type="GO" id="GO:0046872">
    <property type="term" value="F:metal ion binding"/>
    <property type="evidence" value="ECO:0007669"/>
    <property type="project" value="UniProtKB-KW"/>
</dbReference>
<keyword evidence="6" id="KW-1185">Reference proteome</keyword>
<evidence type="ECO:0000313" key="5">
    <source>
        <dbReference type="EMBL" id="KXA38631.1"/>
    </source>
</evidence>
<dbReference type="eggNOG" id="COG1995">
    <property type="taxonomic scope" value="Bacteria"/>
</dbReference>
<keyword evidence="2" id="KW-0560">Oxidoreductase</keyword>
<feature type="region of interest" description="Disordered" evidence="4">
    <location>
        <begin position="336"/>
        <end position="369"/>
    </location>
</feature>
<keyword evidence="1" id="KW-0479">Metal-binding</keyword>
<dbReference type="RefSeq" id="WP_060940739.1">
    <property type="nucleotide sequence ID" value="NZ_KQ957255.1"/>
</dbReference>
<dbReference type="PATRIC" id="fig|28128.5.peg.1520"/>
<dbReference type="Proteomes" id="UP000070533">
    <property type="component" value="Unassembled WGS sequence"/>
</dbReference>
<comment type="caution">
    <text evidence="5">The sequence shown here is derived from an EMBL/GenBank/DDBJ whole genome shotgun (WGS) entry which is preliminary data.</text>
</comment>
<dbReference type="GO" id="GO:0016491">
    <property type="term" value="F:oxidoreductase activity"/>
    <property type="evidence" value="ECO:0007669"/>
    <property type="project" value="UniProtKB-KW"/>
</dbReference>
<evidence type="ECO:0000256" key="2">
    <source>
        <dbReference type="ARBA" id="ARBA00023002"/>
    </source>
</evidence>
<dbReference type="SUPFAM" id="SSF53659">
    <property type="entry name" value="Isocitrate/Isopropylmalate dehydrogenase-like"/>
    <property type="match status" value="1"/>
</dbReference>
<evidence type="ECO:0000256" key="3">
    <source>
        <dbReference type="ARBA" id="ARBA00023027"/>
    </source>
</evidence>
<evidence type="ECO:0000256" key="4">
    <source>
        <dbReference type="SAM" id="MobiDB-lite"/>
    </source>
</evidence>
<feature type="compositionally biased region" description="Basic and acidic residues" evidence="4">
    <location>
        <begin position="342"/>
        <end position="369"/>
    </location>
</feature>
<dbReference type="PANTHER" id="PTHR30004">
    <property type="entry name" value="4-HYDROXYTHREONINE-4-PHOSPHATE DEHYDROGENASE"/>
    <property type="match status" value="1"/>
</dbReference>
<dbReference type="OrthoDB" id="9801783at2"/>
<protein>
    <submittedName>
        <fullName evidence="5">Pyridoxal phosphate biosynthetic protein PdxA</fullName>
    </submittedName>
</protein>
<organism evidence="5 6">
    <name type="scientific">Prevotella corporis</name>
    <dbReference type="NCBI Taxonomy" id="28128"/>
    <lineage>
        <taxon>Bacteria</taxon>
        <taxon>Pseudomonadati</taxon>
        <taxon>Bacteroidota</taxon>
        <taxon>Bacteroidia</taxon>
        <taxon>Bacteroidales</taxon>
        <taxon>Prevotellaceae</taxon>
        <taxon>Prevotella</taxon>
    </lineage>
</organism>
<sequence>MSENRKIRVAITHGDTNGIGYELIFKTFAEQEMLELCTPVIYGSPKVATYHRNALDIPANFTIVNDVEEIKDGRINFIPVFDEEIKVELGVPSEESGNAGLLAVDRALEDYRKGAFDVLVTAPIDNNEQFHFSGQSRYIEDHLEVEGQGISVLINESLRVALATRNLPLKQVVESVTSSTIIDCATVLHNSVRRDFRISNPRIAVLSLNPKAGANGLLGTEEQEIINPAIETLEEQGIQAFGPYAADQFFGGSDWEKFDAILAMYYDQGIAPFRALTVEGGVNYLAGLPLVRTAPDTTACFGIAGKGVADEMPMRHAIYLAIDIFRNRREYDEPTAHPLQKLYKEKRDESDKVRFAIPKRRDDRTPRSE</sequence>
<keyword evidence="3" id="KW-0520">NAD</keyword>
<gene>
    <name evidence="5" type="ORF">HMPREF3226_01486</name>
</gene>
<reference evidence="6" key="1">
    <citation type="submission" date="2016-01" db="EMBL/GenBank/DDBJ databases">
        <authorList>
            <person name="Mitreva M."/>
            <person name="Pepin K.H."/>
            <person name="Mihindukulasuriya K.A."/>
            <person name="Fulton R."/>
            <person name="Fronick C."/>
            <person name="O'Laughlin M."/>
            <person name="Miner T."/>
            <person name="Herter B."/>
            <person name="Rosa B.A."/>
            <person name="Cordes M."/>
            <person name="Tomlinson C."/>
            <person name="Wollam A."/>
            <person name="Palsikar V.B."/>
            <person name="Mardis E.R."/>
            <person name="Wilson R.K."/>
        </authorList>
    </citation>
    <scope>NUCLEOTIDE SEQUENCE [LARGE SCALE GENOMIC DNA]</scope>
    <source>
        <strain evidence="6">MJR7716</strain>
    </source>
</reference>
<dbReference type="InterPro" id="IPR005255">
    <property type="entry name" value="PdxA_fam"/>
</dbReference>
<dbReference type="Gene3D" id="3.40.718.10">
    <property type="entry name" value="Isopropylmalate Dehydrogenase"/>
    <property type="match status" value="1"/>
</dbReference>
<evidence type="ECO:0000313" key="6">
    <source>
        <dbReference type="Proteomes" id="UP000070533"/>
    </source>
</evidence>